<name>A0A177TRF9_9BASI</name>
<evidence type="ECO:0000256" key="2">
    <source>
        <dbReference type="ARBA" id="ARBA00009045"/>
    </source>
</evidence>
<keyword evidence="4" id="KW-0378">Hydrolase</keyword>
<reference evidence="7" key="2">
    <citation type="journal article" date="2019" name="IMA Fungus">
        <title>Genome sequencing and comparison of five Tilletia species to identify candidate genes for the detection of regulated species infecting wheat.</title>
        <authorList>
            <person name="Nguyen H.D.T."/>
            <person name="Sultana T."/>
            <person name="Kesanakurti P."/>
            <person name="Hambleton S."/>
        </authorList>
    </citation>
    <scope>NUCLEOTIDE SEQUENCE</scope>
    <source>
        <strain evidence="7">DAOMC 236416</strain>
    </source>
</reference>
<dbReference type="PANTHER" id="PTHR43731">
    <property type="entry name" value="RHOMBOID PROTEASE"/>
    <property type="match status" value="1"/>
</dbReference>
<evidence type="ECO:0000313" key="8">
    <source>
        <dbReference type="Proteomes" id="UP000077521"/>
    </source>
</evidence>
<evidence type="ECO:0000256" key="1">
    <source>
        <dbReference type="ARBA" id="ARBA00004141"/>
    </source>
</evidence>
<dbReference type="GO" id="GO:0016020">
    <property type="term" value="C:membrane"/>
    <property type="evidence" value="ECO:0007669"/>
    <property type="project" value="UniProtKB-SubCell"/>
</dbReference>
<reference evidence="7" key="1">
    <citation type="submission" date="2016-04" db="EMBL/GenBank/DDBJ databases">
        <authorList>
            <person name="Nguyen H.D."/>
            <person name="Samba Siva P."/>
            <person name="Cullis J."/>
            <person name="Levesque C.A."/>
            <person name="Hambleton S."/>
        </authorList>
    </citation>
    <scope>NUCLEOTIDE SEQUENCE</scope>
    <source>
        <strain evidence="7">DAOMC 236416</strain>
    </source>
</reference>
<accession>A0A177TRF9</accession>
<dbReference type="PANTHER" id="PTHR43731:SF14">
    <property type="entry name" value="PRESENILIN-ASSOCIATED RHOMBOID-LIKE PROTEIN, MITOCHONDRIAL"/>
    <property type="match status" value="1"/>
</dbReference>
<proteinExistence type="inferred from homology"/>
<keyword evidence="5" id="KW-1133">Transmembrane helix</keyword>
<evidence type="ECO:0000256" key="3">
    <source>
        <dbReference type="ARBA" id="ARBA00022692"/>
    </source>
</evidence>
<organism evidence="7 8">
    <name type="scientific">Tilletia indica</name>
    <dbReference type="NCBI Taxonomy" id="43049"/>
    <lineage>
        <taxon>Eukaryota</taxon>
        <taxon>Fungi</taxon>
        <taxon>Dikarya</taxon>
        <taxon>Basidiomycota</taxon>
        <taxon>Ustilaginomycotina</taxon>
        <taxon>Exobasidiomycetes</taxon>
        <taxon>Tilletiales</taxon>
        <taxon>Tilletiaceae</taxon>
        <taxon>Tilletia</taxon>
    </lineage>
</organism>
<evidence type="ECO:0000313" key="7">
    <source>
        <dbReference type="EMBL" id="KAE8260451.1"/>
    </source>
</evidence>
<dbReference type="GO" id="GO:0006465">
    <property type="term" value="P:signal peptide processing"/>
    <property type="evidence" value="ECO:0007669"/>
    <property type="project" value="TreeGrafter"/>
</dbReference>
<comment type="similarity">
    <text evidence="2">Belongs to the peptidase S54 family.</text>
</comment>
<dbReference type="InterPro" id="IPR035952">
    <property type="entry name" value="Rhomboid-like_sf"/>
</dbReference>
<evidence type="ECO:0000256" key="4">
    <source>
        <dbReference type="ARBA" id="ARBA00022801"/>
    </source>
</evidence>
<dbReference type="EMBL" id="LWDF02000010">
    <property type="protein sequence ID" value="KAE8260451.1"/>
    <property type="molecule type" value="Genomic_DNA"/>
</dbReference>
<evidence type="ECO:0000256" key="6">
    <source>
        <dbReference type="ARBA" id="ARBA00023136"/>
    </source>
</evidence>
<keyword evidence="8" id="KW-1185">Reference proteome</keyword>
<dbReference type="GO" id="GO:0004252">
    <property type="term" value="F:serine-type endopeptidase activity"/>
    <property type="evidence" value="ECO:0007669"/>
    <property type="project" value="TreeGrafter"/>
</dbReference>
<keyword evidence="6" id="KW-0472">Membrane</keyword>
<evidence type="ECO:0000256" key="5">
    <source>
        <dbReference type="ARBA" id="ARBA00022989"/>
    </source>
</evidence>
<comment type="caution">
    <text evidence="7">The sequence shown here is derived from an EMBL/GenBank/DDBJ whole genome shotgun (WGS) entry which is preliminary data.</text>
</comment>
<comment type="subcellular location">
    <subcellularLocation>
        <location evidence="1">Membrane</location>
        <topology evidence="1">Multi-pass membrane protein</topology>
    </subcellularLocation>
</comment>
<dbReference type="SUPFAM" id="SSF144091">
    <property type="entry name" value="Rhomboid-like"/>
    <property type="match status" value="2"/>
</dbReference>
<dbReference type="Proteomes" id="UP000077521">
    <property type="component" value="Unassembled WGS sequence"/>
</dbReference>
<keyword evidence="3" id="KW-0812">Transmembrane</keyword>
<dbReference type="AlphaFoldDB" id="A0A177TRF9"/>
<protein>
    <recommendedName>
        <fullName evidence="9">Peptidase S54 rhomboid domain-containing protein</fullName>
    </recommendedName>
</protein>
<sequence>MTPLLALTRGAHVSRLRRISPTLATSASPAAYPVGILRCTSVIRSLAPAHRAPLSFRSRRNQGQTSATVTATPDPTLAFYVKDADAYGLPKRGPRLLGPLLMTLFGCVLATSVAAKYSEEETEDLIEQYGLPNVRDRPQPTGSASSSASSTFGDFSSFFSSSSTSSASTSHAPTSSYSRARLQAQLESAHSHHIAKKLGDFLRTVLDTVSFLPHEAQMQVGRVYTYLAHSYLDLTPSQRAVLPIFAINTLVFLGFRMRSARVQQFMWTHFAHQPSSRRYYTMVTSTFAHAGVIHFALNNYVLWQFSHHFISDPVFREGQGQFDFGFSLDQRIPHKFGSSGNLRRTETGTYVDNTHDFEWAWEQLASKLGISSKDSKSGAATWTPEASPTPHFIAFWISAGLFASFGSQIWAFSRFQAARLALRRRIKAFQRSSAVPVQLNAELVSRIDALRRIGSVPGLGASGAMLATIGAIATCHPEDMIGLLFLPQTFVPSQTAVSGLMLFDATCLLLTLFNSPLGAAARSLSLGHSAHLAGTGYGIWYASSSLHDVKKDTAGTTSMAGSKGDVPTLATRMSNGMALWESLRKQHAITLERERGQSGTKPGGVAPPTMRVI</sequence>
<dbReference type="Gene3D" id="1.20.1540.10">
    <property type="entry name" value="Rhomboid-like"/>
    <property type="match status" value="2"/>
</dbReference>
<evidence type="ECO:0008006" key="9">
    <source>
        <dbReference type="Google" id="ProtNLM"/>
    </source>
</evidence>
<dbReference type="InterPro" id="IPR050925">
    <property type="entry name" value="Rhomboid_protease_S54"/>
</dbReference>
<gene>
    <name evidence="7" type="ORF">A4X13_0g333</name>
</gene>